<dbReference type="AlphaFoldDB" id="A0A815EK49"/>
<proteinExistence type="predicted"/>
<evidence type="ECO:0000313" key="2">
    <source>
        <dbReference type="EMBL" id="CAF0802341.1"/>
    </source>
</evidence>
<dbReference type="Proteomes" id="UP000663852">
    <property type="component" value="Unassembled WGS sequence"/>
</dbReference>
<keyword evidence="1" id="KW-0175">Coiled coil</keyword>
<comment type="caution">
    <text evidence="3">The sequence shown here is derived from an EMBL/GenBank/DDBJ whole genome shotgun (WGS) entry which is preliminary data.</text>
</comment>
<dbReference type="Proteomes" id="UP000663828">
    <property type="component" value="Unassembled WGS sequence"/>
</dbReference>
<gene>
    <name evidence="2" type="ORF">EDS130_LOCUS4916</name>
    <name evidence="3" type="ORF">XAT740_LOCUS29408</name>
</gene>
<dbReference type="OrthoDB" id="9979446at2759"/>
<sequence>MATSRISINTNQSLNTREQRQAQARFRTLQRRTNALYDELSRSSVIAKTAVDDFKQAYVTITSEFQEQRQHLLEHLHHIQQDIKQSTNELNKIQKNIHSTQSQQQSKNLPKNSMNLDIQQMNDMVDDIDRVLNKIAQQLKPLRSIPLNDQTISGPPSSRFTKNSYKKILALPSTSSPENETFSMHRLYSNDVDIVPQWVVASIDKRIFLCDTEGEVRIFSYSRNLRRQPLLIEHFHLATLRVISAFTVTEDYLVAYEPSTQTLTLHTHHGGILLRLPFPCDPVMMIRSICHSKNQIWACSHTQRKCYRLPVDHSMKEVIVFDEYDLTNPISNAVPAPIGISTDDKDRVAVHDINTITLDRLLLFVNDQVITITLDFVKYLDSLETSRIEEVRLVPKHEHLVMIVYASKVSINELREVVIIDISLNPPEILYRLPEINGIRGIDITSNGELVYTVPTQKNKRIATKMHIYSLFR</sequence>
<evidence type="ECO:0000313" key="4">
    <source>
        <dbReference type="Proteomes" id="UP000663828"/>
    </source>
</evidence>
<organism evidence="3 4">
    <name type="scientific">Adineta ricciae</name>
    <name type="common">Rotifer</name>
    <dbReference type="NCBI Taxonomy" id="249248"/>
    <lineage>
        <taxon>Eukaryota</taxon>
        <taxon>Metazoa</taxon>
        <taxon>Spiralia</taxon>
        <taxon>Gnathifera</taxon>
        <taxon>Rotifera</taxon>
        <taxon>Eurotatoria</taxon>
        <taxon>Bdelloidea</taxon>
        <taxon>Adinetida</taxon>
        <taxon>Adinetidae</taxon>
        <taxon>Adineta</taxon>
    </lineage>
</organism>
<keyword evidence="4" id="KW-1185">Reference proteome</keyword>
<accession>A0A815EK49</accession>
<feature type="coiled-coil region" evidence="1">
    <location>
        <begin position="76"/>
        <end position="103"/>
    </location>
</feature>
<reference evidence="3" key="1">
    <citation type="submission" date="2021-02" db="EMBL/GenBank/DDBJ databases">
        <authorList>
            <person name="Nowell W R."/>
        </authorList>
    </citation>
    <scope>NUCLEOTIDE SEQUENCE</scope>
</reference>
<protein>
    <submittedName>
        <fullName evidence="3">Uncharacterized protein</fullName>
    </submittedName>
</protein>
<dbReference type="EMBL" id="CAJNOR010002561">
    <property type="protein sequence ID" value="CAF1311472.1"/>
    <property type="molecule type" value="Genomic_DNA"/>
</dbReference>
<dbReference type="EMBL" id="CAJNOJ010000013">
    <property type="protein sequence ID" value="CAF0802341.1"/>
    <property type="molecule type" value="Genomic_DNA"/>
</dbReference>
<evidence type="ECO:0000313" key="3">
    <source>
        <dbReference type="EMBL" id="CAF1311472.1"/>
    </source>
</evidence>
<name>A0A815EK49_ADIRI</name>
<evidence type="ECO:0000256" key="1">
    <source>
        <dbReference type="SAM" id="Coils"/>
    </source>
</evidence>